<evidence type="ECO:0000313" key="2">
    <source>
        <dbReference type="EMBL" id="GBO28202.1"/>
    </source>
</evidence>
<name>A0A4Y2VU14_ARAVE</name>
<feature type="region of interest" description="Disordered" evidence="1">
    <location>
        <begin position="154"/>
        <end position="179"/>
    </location>
</feature>
<dbReference type="Proteomes" id="UP000499080">
    <property type="component" value="Unassembled WGS sequence"/>
</dbReference>
<keyword evidence="3" id="KW-1185">Reference proteome</keyword>
<evidence type="ECO:0000313" key="3">
    <source>
        <dbReference type="Proteomes" id="UP000499080"/>
    </source>
</evidence>
<reference evidence="2 3" key="1">
    <citation type="journal article" date="2019" name="Sci. Rep.">
        <title>Orb-weaving spider Araneus ventricosus genome elucidates the spidroin gene catalogue.</title>
        <authorList>
            <person name="Kono N."/>
            <person name="Nakamura H."/>
            <person name="Ohtoshi R."/>
            <person name="Moran D.A.P."/>
            <person name="Shinohara A."/>
            <person name="Yoshida Y."/>
            <person name="Fujiwara M."/>
            <person name="Mori M."/>
            <person name="Tomita M."/>
            <person name="Arakawa K."/>
        </authorList>
    </citation>
    <scope>NUCLEOTIDE SEQUENCE [LARGE SCALE GENOMIC DNA]</scope>
</reference>
<sequence>TAFPFNDPRTDYDLVPPPLPLSAPPQKQDLTLCEEDQSYDIPPSIPQPVQQRSNSVSSDYDFPKTILMDNTDSLPACTCQVVSNKNNLSSVKSCCVGNKLSSLKRIENLPSVPNFDLATNKEKEKQNNIANEVRAIHNQYSNIFLSLPKDNNGCEDDVPDEMAPPPPIIEEESPEEHYKMVGAPIPVPGVYKLS</sequence>
<dbReference type="EMBL" id="BGPR01051240">
    <property type="protein sequence ID" value="GBO28202.1"/>
    <property type="molecule type" value="Genomic_DNA"/>
</dbReference>
<evidence type="ECO:0000256" key="1">
    <source>
        <dbReference type="SAM" id="MobiDB-lite"/>
    </source>
</evidence>
<comment type="caution">
    <text evidence="2">The sequence shown here is derived from an EMBL/GenBank/DDBJ whole genome shotgun (WGS) entry which is preliminary data.</text>
</comment>
<accession>A0A4Y2VU14</accession>
<dbReference type="AlphaFoldDB" id="A0A4Y2VU14"/>
<feature type="non-terminal residue" evidence="2">
    <location>
        <position position="1"/>
    </location>
</feature>
<proteinExistence type="predicted"/>
<feature type="region of interest" description="Disordered" evidence="1">
    <location>
        <begin position="1"/>
        <end position="58"/>
    </location>
</feature>
<gene>
    <name evidence="2" type="ORF">AVEN_151156_1</name>
</gene>
<feature type="compositionally biased region" description="Polar residues" evidence="1">
    <location>
        <begin position="47"/>
        <end position="58"/>
    </location>
</feature>
<protein>
    <submittedName>
        <fullName evidence="2">Uncharacterized protein</fullName>
    </submittedName>
</protein>
<organism evidence="2 3">
    <name type="scientific">Araneus ventricosus</name>
    <name type="common">Orbweaver spider</name>
    <name type="synonym">Epeira ventricosa</name>
    <dbReference type="NCBI Taxonomy" id="182803"/>
    <lineage>
        <taxon>Eukaryota</taxon>
        <taxon>Metazoa</taxon>
        <taxon>Ecdysozoa</taxon>
        <taxon>Arthropoda</taxon>
        <taxon>Chelicerata</taxon>
        <taxon>Arachnida</taxon>
        <taxon>Araneae</taxon>
        <taxon>Araneomorphae</taxon>
        <taxon>Entelegynae</taxon>
        <taxon>Araneoidea</taxon>
        <taxon>Araneidae</taxon>
        <taxon>Araneus</taxon>
    </lineage>
</organism>
<dbReference type="OrthoDB" id="8192811at2759"/>